<dbReference type="InterPro" id="IPR036390">
    <property type="entry name" value="WH_DNA-bd_sf"/>
</dbReference>
<dbReference type="PANTHER" id="PTHR30126:SF39">
    <property type="entry name" value="HTH-TYPE TRANSCRIPTIONAL REGULATOR CYSL"/>
    <property type="match status" value="1"/>
</dbReference>
<comment type="similarity">
    <text evidence="1">Belongs to the LysR transcriptional regulatory family.</text>
</comment>
<proteinExistence type="inferred from homology"/>
<sequence length="310" mass="34935">MGLYQFQVFKMVADKKSFSGAAQALFISQPAVSLQIKTLENHFGTRLFHRDKQQVTITETGRILYHYVDNILSLIDQAHKDISKFVGSVQGPLALGASFTLGEYVIPKILGAFHKEYPQVKAVLQITNTDHIVNLVLKHEVDLGLVENFVQNEDLNVRPFLNDELIVAISSRHPLAHKQSISVQELLTLPLVLREKGSGTRKIAEERLAEEGFYLEPNNIVMELGSTEAVKEAVEAGFGITIISRWAIAKEVRLGTLVPLQVKDIYLQRKFYMINHKGQLKTSVVEEFISFLQSHCTRNNFVCDFSLVND</sequence>
<dbReference type="NCBIfam" id="NF040786">
    <property type="entry name" value="LysR_Sec_metab"/>
    <property type="match status" value="1"/>
</dbReference>
<dbReference type="AlphaFoldDB" id="A0AAW7ZEB6"/>
<evidence type="ECO:0000256" key="3">
    <source>
        <dbReference type="ARBA" id="ARBA00023125"/>
    </source>
</evidence>
<keyword evidence="7" id="KW-1185">Reference proteome</keyword>
<dbReference type="Gene3D" id="1.10.10.10">
    <property type="entry name" value="Winged helix-like DNA-binding domain superfamily/Winged helix DNA-binding domain"/>
    <property type="match status" value="1"/>
</dbReference>
<dbReference type="InterPro" id="IPR036388">
    <property type="entry name" value="WH-like_DNA-bd_sf"/>
</dbReference>
<organism evidence="6 7">
    <name type="scientific">Desulforamulus aquiferis</name>
    <dbReference type="NCBI Taxonomy" id="1397668"/>
    <lineage>
        <taxon>Bacteria</taxon>
        <taxon>Bacillati</taxon>
        <taxon>Bacillota</taxon>
        <taxon>Clostridia</taxon>
        <taxon>Eubacteriales</taxon>
        <taxon>Peptococcaceae</taxon>
        <taxon>Desulforamulus</taxon>
    </lineage>
</organism>
<evidence type="ECO:0000313" key="6">
    <source>
        <dbReference type="EMBL" id="MDO7788057.1"/>
    </source>
</evidence>
<evidence type="ECO:0000256" key="1">
    <source>
        <dbReference type="ARBA" id="ARBA00009437"/>
    </source>
</evidence>
<dbReference type="PANTHER" id="PTHR30126">
    <property type="entry name" value="HTH-TYPE TRANSCRIPTIONAL REGULATOR"/>
    <property type="match status" value="1"/>
</dbReference>
<dbReference type="Gene3D" id="3.40.190.290">
    <property type="match status" value="1"/>
</dbReference>
<evidence type="ECO:0000313" key="7">
    <source>
        <dbReference type="Proteomes" id="UP001172911"/>
    </source>
</evidence>
<evidence type="ECO:0000259" key="5">
    <source>
        <dbReference type="PROSITE" id="PS50931"/>
    </source>
</evidence>
<dbReference type="FunFam" id="1.10.10.10:FF:000001">
    <property type="entry name" value="LysR family transcriptional regulator"/>
    <property type="match status" value="1"/>
</dbReference>
<keyword evidence="3" id="KW-0238">DNA-binding</keyword>
<reference evidence="6" key="2">
    <citation type="submission" date="2023-03" db="EMBL/GenBank/DDBJ databases">
        <authorList>
            <person name="Zhang Z."/>
        </authorList>
    </citation>
    <scope>NUCLEOTIDE SEQUENCE</scope>
    <source>
        <strain evidence="6">DSA</strain>
    </source>
</reference>
<dbReference type="EMBL" id="JARPTC010000019">
    <property type="protein sequence ID" value="MDO7788057.1"/>
    <property type="molecule type" value="Genomic_DNA"/>
</dbReference>
<keyword evidence="4" id="KW-0804">Transcription</keyword>
<feature type="domain" description="HTH lysR-type" evidence="5">
    <location>
        <begin position="1"/>
        <end position="58"/>
    </location>
</feature>
<dbReference type="SUPFAM" id="SSF53850">
    <property type="entry name" value="Periplasmic binding protein-like II"/>
    <property type="match status" value="1"/>
</dbReference>
<protein>
    <submittedName>
        <fullName evidence="6">Selenium metabolism-associated LysR family transcriptional regulator</fullName>
    </submittedName>
</protein>
<reference evidence="6" key="1">
    <citation type="journal article" date="2023" name="J. Hazard. Mater.">
        <title>Anaerobic biodegradation of pyrene and benzo[a]pyrene by a new sulfate-reducing Desulforamulus aquiferis strain DSA.</title>
        <authorList>
            <person name="Zhang Z."/>
            <person name="Sun J."/>
            <person name="Gong X."/>
            <person name="Wang C."/>
            <person name="Wang H."/>
        </authorList>
    </citation>
    <scope>NUCLEOTIDE SEQUENCE</scope>
    <source>
        <strain evidence="6">DSA</strain>
    </source>
</reference>
<comment type="caution">
    <text evidence="6">The sequence shown here is derived from an EMBL/GenBank/DDBJ whole genome shotgun (WGS) entry which is preliminary data.</text>
</comment>
<keyword evidence="2" id="KW-0805">Transcription regulation</keyword>
<dbReference type="InterPro" id="IPR005119">
    <property type="entry name" value="LysR_subst-bd"/>
</dbReference>
<dbReference type="PRINTS" id="PR00039">
    <property type="entry name" value="HTHLYSR"/>
</dbReference>
<dbReference type="Pfam" id="PF03466">
    <property type="entry name" value="LysR_substrate"/>
    <property type="match status" value="1"/>
</dbReference>
<gene>
    <name evidence="6" type="ORF">P6N53_12565</name>
</gene>
<dbReference type="CDD" id="cd08420">
    <property type="entry name" value="PBP2_CysL_like"/>
    <property type="match status" value="1"/>
</dbReference>
<dbReference type="SUPFAM" id="SSF46785">
    <property type="entry name" value="Winged helix' DNA-binding domain"/>
    <property type="match status" value="1"/>
</dbReference>
<dbReference type="RefSeq" id="WP_304543640.1">
    <property type="nucleotide sequence ID" value="NZ_JARPTC010000019.1"/>
</dbReference>
<dbReference type="PROSITE" id="PS50931">
    <property type="entry name" value="HTH_LYSR"/>
    <property type="match status" value="1"/>
</dbReference>
<dbReference type="GO" id="GO:0003700">
    <property type="term" value="F:DNA-binding transcription factor activity"/>
    <property type="evidence" value="ECO:0007669"/>
    <property type="project" value="InterPro"/>
</dbReference>
<evidence type="ECO:0000256" key="2">
    <source>
        <dbReference type="ARBA" id="ARBA00023015"/>
    </source>
</evidence>
<dbReference type="GO" id="GO:0000976">
    <property type="term" value="F:transcription cis-regulatory region binding"/>
    <property type="evidence" value="ECO:0007669"/>
    <property type="project" value="TreeGrafter"/>
</dbReference>
<dbReference type="Proteomes" id="UP001172911">
    <property type="component" value="Unassembled WGS sequence"/>
</dbReference>
<dbReference type="InterPro" id="IPR047788">
    <property type="entry name" value="LysR-like_Sec_metab"/>
</dbReference>
<dbReference type="Pfam" id="PF00126">
    <property type="entry name" value="HTH_1"/>
    <property type="match status" value="1"/>
</dbReference>
<evidence type="ECO:0000256" key="4">
    <source>
        <dbReference type="ARBA" id="ARBA00023163"/>
    </source>
</evidence>
<name>A0AAW7ZEB6_9FIRM</name>
<dbReference type="InterPro" id="IPR000847">
    <property type="entry name" value="LysR_HTH_N"/>
</dbReference>
<accession>A0AAW7ZEB6</accession>